<dbReference type="SUPFAM" id="SSF46785">
    <property type="entry name" value="Winged helix' DNA-binding domain"/>
    <property type="match status" value="1"/>
</dbReference>
<dbReference type="InterPro" id="IPR011991">
    <property type="entry name" value="ArsR-like_HTH"/>
</dbReference>
<dbReference type="STRING" id="407234.SAMN05421795_105132"/>
<protein>
    <submittedName>
        <fullName evidence="5">Transcriptional regulator, ArsR family</fullName>
    </submittedName>
</protein>
<dbReference type="InterPro" id="IPR001845">
    <property type="entry name" value="HTH_ArsR_DNA-bd_dom"/>
</dbReference>
<dbReference type="AlphaFoldDB" id="A0A1N7M376"/>
<dbReference type="EMBL" id="FTOM01000005">
    <property type="protein sequence ID" value="SIS80560.1"/>
    <property type="molecule type" value="Genomic_DNA"/>
</dbReference>
<proteinExistence type="predicted"/>
<dbReference type="InterPro" id="IPR036390">
    <property type="entry name" value="WH_DNA-bd_sf"/>
</dbReference>
<evidence type="ECO:0000256" key="2">
    <source>
        <dbReference type="ARBA" id="ARBA00023125"/>
    </source>
</evidence>
<dbReference type="Gene3D" id="1.10.10.10">
    <property type="entry name" value="Winged helix-like DNA-binding domain superfamily/Winged helix DNA-binding domain"/>
    <property type="match status" value="1"/>
</dbReference>
<keyword evidence="2" id="KW-0238">DNA-binding</keyword>
<keyword evidence="6" id="KW-1185">Reference proteome</keyword>
<keyword evidence="1" id="KW-0805">Transcription regulation</keyword>
<dbReference type="CDD" id="cd00090">
    <property type="entry name" value="HTH_ARSR"/>
    <property type="match status" value="1"/>
</dbReference>
<gene>
    <name evidence="5" type="ORF">SAMN05421795_105132</name>
</gene>
<dbReference type="SMART" id="SM00418">
    <property type="entry name" value="HTH_ARSR"/>
    <property type="match status" value="1"/>
</dbReference>
<reference evidence="6" key="1">
    <citation type="submission" date="2017-01" db="EMBL/GenBank/DDBJ databases">
        <authorList>
            <person name="Varghese N."/>
            <person name="Submissions S."/>
        </authorList>
    </citation>
    <scope>NUCLEOTIDE SEQUENCE [LARGE SCALE GENOMIC DNA]</scope>
    <source>
        <strain evidence="6">DSM 18714</strain>
    </source>
</reference>
<evidence type="ECO:0000313" key="6">
    <source>
        <dbReference type="Proteomes" id="UP000186098"/>
    </source>
</evidence>
<dbReference type="Pfam" id="PF01022">
    <property type="entry name" value="HTH_5"/>
    <property type="match status" value="1"/>
</dbReference>
<dbReference type="InterPro" id="IPR036388">
    <property type="entry name" value="WH-like_DNA-bd_sf"/>
</dbReference>
<evidence type="ECO:0000259" key="4">
    <source>
        <dbReference type="PROSITE" id="PS50987"/>
    </source>
</evidence>
<dbReference type="GO" id="GO:0003700">
    <property type="term" value="F:DNA-binding transcription factor activity"/>
    <property type="evidence" value="ECO:0007669"/>
    <property type="project" value="InterPro"/>
</dbReference>
<keyword evidence="3" id="KW-0804">Transcription</keyword>
<dbReference type="InterPro" id="IPR051011">
    <property type="entry name" value="Metal_resp_trans_reg"/>
</dbReference>
<sequence>MPTQRAKPGPDTATSGFEMAALPADMPDGFALDGRPAERCGMLDAEEMTARAQEASAFLKALAHEGRLMILCHLSSGERSVTELETLLDSRQAAVSQQLARLRLEGLVSCRREGKAIYYSLSDPRAARLIELIYEMFCSRG</sequence>
<evidence type="ECO:0000256" key="1">
    <source>
        <dbReference type="ARBA" id="ARBA00023015"/>
    </source>
</evidence>
<dbReference type="GO" id="GO:0003677">
    <property type="term" value="F:DNA binding"/>
    <property type="evidence" value="ECO:0007669"/>
    <property type="project" value="UniProtKB-KW"/>
</dbReference>
<accession>A0A1N7M376</accession>
<dbReference type="PANTHER" id="PTHR43132">
    <property type="entry name" value="ARSENICAL RESISTANCE OPERON REPRESSOR ARSR-RELATED"/>
    <property type="match status" value="1"/>
</dbReference>
<name>A0A1N7M376_9RHOB</name>
<organism evidence="5 6">
    <name type="scientific">Phaeovulum vinaykumarii</name>
    <dbReference type="NCBI Taxonomy" id="407234"/>
    <lineage>
        <taxon>Bacteria</taxon>
        <taxon>Pseudomonadati</taxon>
        <taxon>Pseudomonadota</taxon>
        <taxon>Alphaproteobacteria</taxon>
        <taxon>Rhodobacterales</taxon>
        <taxon>Paracoccaceae</taxon>
        <taxon>Phaeovulum</taxon>
    </lineage>
</organism>
<feature type="domain" description="HTH arsR-type" evidence="4">
    <location>
        <begin position="47"/>
        <end position="141"/>
    </location>
</feature>
<dbReference type="PRINTS" id="PR00778">
    <property type="entry name" value="HTHARSR"/>
</dbReference>
<dbReference type="NCBIfam" id="NF033788">
    <property type="entry name" value="HTH_metalloreg"/>
    <property type="match status" value="1"/>
</dbReference>
<dbReference type="PROSITE" id="PS50987">
    <property type="entry name" value="HTH_ARSR_2"/>
    <property type="match status" value="1"/>
</dbReference>
<dbReference type="Proteomes" id="UP000186098">
    <property type="component" value="Unassembled WGS sequence"/>
</dbReference>
<dbReference type="PANTHER" id="PTHR43132:SF2">
    <property type="entry name" value="ARSENICAL RESISTANCE OPERON REPRESSOR ARSR-RELATED"/>
    <property type="match status" value="1"/>
</dbReference>
<evidence type="ECO:0000313" key="5">
    <source>
        <dbReference type="EMBL" id="SIS80560.1"/>
    </source>
</evidence>
<evidence type="ECO:0000256" key="3">
    <source>
        <dbReference type="ARBA" id="ARBA00023163"/>
    </source>
</evidence>